<dbReference type="RefSeq" id="WP_069961942.1">
    <property type="nucleotide sequence ID" value="NZ_CP016094.1"/>
</dbReference>
<keyword evidence="3" id="KW-1185">Reference proteome</keyword>
<name>A0A1D8AUY8_9BACT</name>
<evidence type="ECO:0000313" key="3">
    <source>
        <dbReference type="Proteomes" id="UP000095228"/>
    </source>
</evidence>
<proteinExistence type="predicted"/>
<dbReference type="AlphaFoldDB" id="A0A1D8AUY8"/>
<keyword evidence="1" id="KW-0472">Membrane</keyword>
<evidence type="ECO:0000313" key="2">
    <source>
        <dbReference type="EMBL" id="AOS44717.1"/>
    </source>
</evidence>
<keyword evidence="1" id="KW-0812">Transmembrane</keyword>
<dbReference type="Proteomes" id="UP000095228">
    <property type="component" value="Chromosome"/>
</dbReference>
<keyword evidence="1" id="KW-1133">Transmembrane helix</keyword>
<dbReference type="PATRIC" id="fig|1838286.3.peg.1796"/>
<gene>
    <name evidence="2" type="ORF">Verru16b_01784</name>
</gene>
<dbReference type="KEGG" id="obg:Verru16b_01784"/>
<accession>A0A1D8AUY8</accession>
<protein>
    <submittedName>
        <fullName evidence="2">Uncharacterized protein</fullName>
    </submittedName>
</protein>
<feature type="transmembrane region" description="Helical" evidence="1">
    <location>
        <begin position="34"/>
        <end position="56"/>
    </location>
</feature>
<organism evidence="2 3">
    <name type="scientific">Lacunisphaera limnophila</name>
    <dbReference type="NCBI Taxonomy" id="1838286"/>
    <lineage>
        <taxon>Bacteria</taxon>
        <taxon>Pseudomonadati</taxon>
        <taxon>Verrucomicrobiota</taxon>
        <taxon>Opitutia</taxon>
        <taxon>Opitutales</taxon>
        <taxon>Opitutaceae</taxon>
        <taxon>Lacunisphaera</taxon>
    </lineage>
</organism>
<dbReference type="EMBL" id="CP016094">
    <property type="protein sequence ID" value="AOS44717.1"/>
    <property type="molecule type" value="Genomic_DNA"/>
</dbReference>
<dbReference type="STRING" id="1838286.Verru16b_01784"/>
<reference evidence="2 3" key="1">
    <citation type="submission" date="2016-06" db="EMBL/GenBank/DDBJ databases">
        <title>Three novel species with peptidoglycan cell walls form the new genus Lacunisphaera gen. nov. in the family Opitutaceae of the verrucomicrobial subdivision 4.</title>
        <authorList>
            <person name="Rast P."/>
            <person name="Gloeckner I."/>
            <person name="Jogler M."/>
            <person name="Boedeker C."/>
            <person name="Jeske O."/>
            <person name="Wiegand S."/>
            <person name="Reinhardt R."/>
            <person name="Schumann P."/>
            <person name="Rohde M."/>
            <person name="Spring S."/>
            <person name="Gloeckner F.O."/>
            <person name="Jogler C."/>
        </authorList>
    </citation>
    <scope>NUCLEOTIDE SEQUENCE [LARGE SCALE GENOMIC DNA]</scope>
    <source>
        <strain evidence="2 3">IG16b</strain>
    </source>
</reference>
<sequence>MKTPPTHLITALGLGAAGVALGAAGIYVGETDDAPGAAFLGLLLMLGLIALGIRLARCKPSA</sequence>
<evidence type="ECO:0000256" key="1">
    <source>
        <dbReference type="SAM" id="Phobius"/>
    </source>
</evidence>